<keyword evidence="1" id="KW-0812">Transmembrane</keyword>
<evidence type="ECO:0000256" key="1">
    <source>
        <dbReference type="SAM" id="Phobius"/>
    </source>
</evidence>
<dbReference type="Proteomes" id="UP001257277">
    <property type="component" value="Unassembled WGS sequence"/>
</dbReference>
<feature type="transmembrane region" description="Helical" evidence="1">
    <location>
        <begin position="81"/>
        <end position="101"/>
    </location>
</feature>
<proteinExistence type="predicted"/>
<gene>
    <name evidence="2" type="ORF">RQM59_01705</name>
</gene>
<keyword evidence="1" id="KW-0472">Membrane</keyword>
<name>A0ABU3LDC2_9FLAO</name>
<feature type="transmembrane region" description="Helical" evidence="1">
    <location>
        <begin position="12"/>
        <end position="31"/>
    </location>
</feature>
<dbReference type="RefSeq" id="WP_349240325.1">
    <property type="nucleotide sequence ID" value="NZ_JAVTTO010000001.1"/>
</dbReference>
<sequence length="140" mass="16580">MKKNIAREIVLRILRIVLVILLSFILYPYLIDFIEEHEEVITFGFVISSIIIYLIMLIISGIYLILKKFLFKSQFDNKNKLIIFLNHSLVILVLIFFTINFQDYLGFKYSVLSLFVIETFGVISVIYDEYFESDEKTQDD</sequence>
<feature type="transmembrane region" description="Helical" evidence="1">
    <location>
        <begin position="43"/>
        <end position="66"/>
    </location>
</feature>
<protein>
    <submittedName>
        <fullName evidence="2">Uncharacterized protein</fullName>
    </submittedName>
</protein>
<organism evidence="2 3">
    <name type="scientific">Asprobacillus argus</name>
    <dbReference type="NCBI Taxonomy" id="3076534"/>
    <lineage>
        <taxon>Bacteria</taxon>
        <taxon>Pseudomonadati</taxon>
        <taxon>Bacteroidota</taxon>
        <taxon>Flavobacteriia</taxon>
        <taxon>Flavobacteriales</taxon>
        <taxon>Flavobacteriaceae</taxon>
        <taxon>Asprobacillus</taxon>
    </lineage>
</organism>
<keyword evidence="3" id="KW-1185">Reference proteome</keyword>
<dbReference type="EMBL" id="JAVTTO010000001">
    <property type="protein sequence ID" value="MDT7831072.1"/>
    <property type="molecule type" value="Genomic_DNA"/>
</dbReference>
<accession>A0ABU3LDC2</accession>
<comment type="caution">
    <text evidence="2">The sequence shown here is derived from an EMBL/GenBank/DDBJ whole genome shotgun (WGS) entry which is preliminary data.</text>
</comment>
<evidence type="ECO:0000313" key="3">
    <source>
        <dbReference type="Proteomes" id="UP001257277"/>
    </source>
</evidence>
<evidence type="ECO:0000313" key="2">
    <source>
        <dbReference type="EMBL" id="MDT7831072.1"/>
    </source>
</evidence>
<keyword evidence="1" id="KW-1133">Transmembrane helix</keyword>
<feature type="transmembrane region" description="Helical" evidence="1">
    <location>
        <begin position="107"/>
        <end position="127"/>
    </location>
</feature>
<reference evidence="2 3" key="1">
    <citation type="submission" date="2023-09" db="EMBL/GenBank/DDBJ databases">
        <title>Novel taxa isolated from Blanes Bay.</title>
        <authorList>
            <person name="Rey-Velasco X."/>
            <person name="Lucena T."/>
        </authorList>
    </citation>
    <scope>NUCLEOTIDE SEQUENCE [LARGE SCALE GENOMIC DNA]</scope>
    <source>
        <strain evidence="2 3">S356</strain>
    </source>
</reference>